<gene>
    <name evidence="3" type="ORF">ABU178_15215</name>
</gene>
<feature type="domain" description="Fimbrial-type adhesion" evidence="2">
    <location>
        <begin position="29"/>
        <end position="179"/>
    </location>
</feature>
<sequence>MNLNTLNAMMLSAGMAFASFANALSSNTIEFIGEVTDQTCEASINGNTSAPVILLPTVSKAELGAVGQTAGETPFTIKLTGCTADSTKELDIKTRFVANNLTSTNRIGNTGDATNVALELFDPQNATAQVDVTGATPAPGLKLLKDSTEASYDFGVRYYAEGAATAGTVNGSVQYALSYR</sequence>
<feature type="chain" id="PRO_5047070887" evidence="1">
    <location>
        <begin position="24"/>
        <end position="180"/>
    </location>
</feature>
<protein>
    <submittedName>
        <fullName evidence="3">Fimbrial protein</fullName>
    </submittedName>
</protein>
<evidence type="ECO:0000313" key="4">
    <source>
        <dbReference type="Proteomes" id="UP001611251"/>
    </source>
</evidence>
<evidence type="ECO:0000256" key="1">
    <source>
        <dbReference type="SAM" id="SignalP"/>
    </source>
</evidence>
<dbReference type="InterPro" id="IPR000259">
    <property type="entry name" value="Adhesion_dom_fimbrial"/>
</dbReference>
<evidence type="ECO:0000313" key="3">
    <source>
        <dbReference type="EMBL" id="MFH8135514.1"/>
    </source>
</evidence>
<organism evidence="3 4">
    <name type="scientific">Pantoea osteomyelitidis</name>
    <dbReference type="NCBI Taxonomy" id="3230026"/>
    <lineage>
        <taxon>Bacteria</taxon>
        <taxon>Pseudomonadati</taxon>
        <taxon>Pseudomonadota</taxon>
        <taxon>Gammaproteobacteria</taxon>
        <taxon>Enterobacterales</taxon>
        <taxon>Erwiniaceae</taxon>
        <taxon>Pantoea</taxon>
    </lineage>
</organism>
<keyword evidence="4" id="KW-1185">Reference proteome</keyword>
<dbReference type="Pfam" id="PF00419">
    <property type="entry name" value="Fimbrial"/>
    <property type="match status" value="1"/>
</dbReference>
<feature type="signal peptide" evidence="1">
    <location>
        <begin position="1"/>
        <end position="23"/>
    </location>
</feature>
<proteinExistence type="predicted"/>
<comment type="caution">
    <text evidence="3">The sequence shown here is derived from an EMBL/GenBank/DDBJ whole genome shotgun (WGS) entry which is preliminary data.</text>
</comment>
<evidence type="ECO:0000259" key="2">
    <source>
        <dbReference type="Pfam" id="PF00419"/>
    </source>
</evidence>
<dbReference type="SUPFAM" id="SSF49401">
    <property type="entry name" value="Bacterial adhesins"/>
    <property type="match status" value="1"/>
</dbReference>
<dbReference type="InterPro" id="IPR008966">
    <property type="entry name" value="Adhesion_dom_sf"/>
</dbReference>
<dbReference type="InterPro" id="IPR050263">
    <property type="entry name" value="Bact_Fimbrial_Adh_Pro"/>
</dbReference>
<dbReference type="EMBL" id="JBGFSN010000005">
    <property type="protein sequence ID" value="MFH8135514.1"/>
    <property type="molecule type" value="Genomic_DNA"/>
</dbReference>
<accession>A0ABW7PYU8</accession>
<name>A0ABW7PYU8_9GAMM</name>
<dbReference type="Proteomes" id="UP001611251">
    <property type="component" value="Unassembled WGS sequence"/>
</dbReference>
<dbReference type="PANTHER" id="PTHR33420">
    <property type="entry name" value="FIMBRIAL SUBUNIT ELFA-RELATED"/>
    <property type="match status" value="1"/>
</dbReference>
<dbReference type="Gene3D" id="2.60.40.1090">
    <property type="entry name" value="Fimbrial-type adhesion domain"/>
    <property type="match status" value="1"/>
</dbReference>
<reference evidence="3 4" key="1">
    <citation type="submission" date="2024-08" db="EMBL/GenBank/DDBJ databases">
        <title>Pantoea ronii - a newly identified human opportunistic pathogen.</title>
        <authorList>
            <person name="Keidar-Friedman D."/>
            <person name="Sorek N."/>
            <person name="Leshin-Carmel D."/>
            <person name="Tsur A."/>
            <person name="Amsalem M."/>
            <person name="Tolkach D."/>
            <person name="Brosh-Nissimov T."/>
        </authorList>
    </citation>
    <scope>NUCLEOTIDE SEQUENCE [LARGE SCALE GENOMIC DNA]</scope>
    <source>
        <strain evidence="3 4">AA23256</strain>
    </source>
</reference>
<keyword evidence="1" id="KW-0732">Signal</keyword>
<dbReference type="PANTHER" id="PTHR33420:SF10">
    <property type="entry name" value="FIMBRIAE MAJOR SUBUNIT"/>
    <property type="match status" value="1"/>
</dbReference>
<dbReference type="RefSeq" id="WP_397216384.1">
    <property type="nucleotide sequence ID" value="NZ_JBGFSN010000005.1"/>
</dbReference>
<dbReference type="InterPro" id="IPR036937">
    <property type="entry name" value="Adhesion_dom_fimbrial_sf"/>
</dbReference>